<dbReference type="PROSITE" id="PS51365">
    <property type="entry name" value="RENAL_DIPEPTIDASE_2"/>
    <property type="match status" value="1"/>
</dbReference>
<dbReference type="PANTHER" id="PTHR10443:SF12">
    <property type="entry name" value="DIPEPTIDASE"/>
    <property type="match status" value="1"/>
</dbReference>
<accession>A0A6A7BPQ5</accession>
<dbReference type="GO" id="GO:0046872">
    <property type="term" value="F:metal ion binding"/>
    <property type="evidence" value="ECO:0007669"/>
    <property type="project" value="UniProtKB-UniRule"/>
</dbReference>
<comment type="cofactor">
    <cofactor evidence="2">
        <name>Zn(2+)</name>
        <dbReference type="ChEBI" id="CHEBI:29105"/>
    </cofactor>
</comment>
<dbReference type="Gene3D" id="3.20.20.140">
    <property type="entry name" value="Metal-dependent hydrolases"/>
    <property type="match status" value="1"/>
</dbReference>
<feature type="signal peptide" evidence="2">
    <location>
        <begin position="1"/>
        <end position="20"/>
    </location>
</feature>
<keyword evidence="2" id="KW-0482">Metalloprotease</keyword>
<keyword evidence="2" id="KW-0732">Signal</keyword>
<keyword evidence="2" id="KW-0378">Hydrolase</keyword>
<keyword evidence="4" id="KW-1185">Reference proteome</keyword>
<comment type="similarity">
    <text evidence="2">Belongs to the metallo-dependent hydrolases superfamily. Peptidase M19 family.</text>
</comment>
<dbReference type="Proteomes" id="UP000799421">
    <property type="component" value="Unassembled WGS sequence"/>
</dbReference>
<sequence>MTLFGLGVAALLYLSTNTLSLPSSIQIHPIMDGHDDFLFLLRNTMGNHIYNDNFTKPFLNGTLQGQFDLKRSFEGKMGGAFWSAWVPCPTDGRNFSDENYDLAVKTTLEQIDLFYRLQAEYPHAFTPPKNAIEAEKILRNYNSPKSRLVSPLAIEGLHQIGNSLSTLRLYYNLGVRYATLTWNCHNKYADAALEMPGGVMQKAIPLHNGLSPEGSLLVHEMNRMGMIVDLSHVSADTMRDVLAGNKTRGIERSIAPPIFSHSSAYAVCPHPRNVPDDVLQMVKERGSVVMINFLPEFVSCKEAKEGKGGLPTFANETNTIEKVVEHIMHIGGLVGFEFVGIGSDFDGIASTPRGLEDVGRFKDLLGLLRERGLSEREIGMVANGNVMRVWKEVERVAEEMKNEKPYEEELREILE</sequence>
<feature type="chain" id="PRO_5025711942" description="Dipeptidase" evidence="2">
    <location>
        <begin position="21"/>
        <end position="415"/>
    </location>
</feature>
<gene>
    <name evidence="3" type="ORF">K470DRAFT_223735</name>
</gene>
<dbReference type="InterPro" id="IPR008257">
    <property type="entry name" value="Pept_M19"/>
</dbReference>
<keyword evidence="2" id="KW-0862">Zinc</keyword>
<reference evidence="3" key="1">
    <citation type="journal article" date="2020" name="Stud. Mycol.">
        <title>101 Dothideomycetes genomes: a test case for predicting lifestyles and emergence of pathogens.</title>
        <authorList>
            <person name="Haridas S."/>
            <person name="Albert R."/>
            <person name="Binder M."/>
            <person name="Bloem J."/>
            <person name="Labutti K."/>
            <person name="Salamov A."/>
            <person name="Andreopoulos B."/>
            <person name="Baker S."/>
            <person name="Barry K."/>
            <person name="Bills G."/>
            <person name="Bluhm B."/>
            <person name="Cannon C."/>
            <person name="Castanera R."/>
            <person name="Culley D."/>
            <person name="Daum C."/>
            <person name="Ezra D."/>
            <person name="Gonzalez J."/>
            <person name="Henrissat B."/>
            <person name="Kuo A."/>
            <person name="Liang C."/>
            <person name="Lipzen A."/>
            <person name="Lutzoni F."/>
            <person name="Magnuson J."/>
            <person name="Mondo S."/>
            <person name="Nolan M."/>
            <person name="Ohm R."/>
            <person name="Pangilinan J."/>
            <person name="Park H.-J."/>
            <person name="Ramirez L."/>
            <person name="Alfaro M."/>
            <person name="Sun H."/>
            <person name="Tritt A."/>
            <person name="Yoshinaga Y."/>
            <person name="Zwiers L.-H."/>
            <person name="Turgeon B."/>
            <person name="Goodwin S."/>
            <person name="Spatafora J."/>
            <person name="Crous P."/>
            <person name="Grigoriev I."/>
        </authorList>
    </citation>
    <scope>NUCLEOTIDE SEQUENCE</scope>
    <source>
        <strain evidence="3">CBS 480.64</strain>
    </source>
</reference>
<evidence type="ECO:0000256" key="2">
    <source>
        <dbReference type="RuleBase" id="RU341113"/>
    </source>
</evidence>
<name>A0A6A7BPQ5_9PEZI</name>
<dbReference type="GO" id="GO:0006508">
    <property type="term" value="P:proteolysis"/>
    <property type="evidence" value="ECO:0007669"/>
    <property type="project" value="UniProtKB-KW"/>
</dbReference>
<proteinExistence type="inferred from homology"/>
<dbReference type="PANTHER" id="PTHR10443">
    <property type="entry name" value="MICROSOMAL DIPEPTIDASE"/>
    <property type="match status" value="1"/>
</dbReference>
<organism evidence="3 4">
    <name type="scientific">Piedraia hortae CBS 480.64</name>
    <dbReference type="NCBI Taxonomy" id="1314780"/>
    <lineage>
        <taxon>Eukaryota</taxon>
        <taxon>Fungi</taxon>
        <taxon>Dikarya</taxon>
        <taxon>Ascomycota</taxon>
        <taxon>Pezizomycotina</taxon>
        <taxon>Dothideomycetes</taxon>
        <taxon>Dothideomycetidae</taxon>
        <taxon>Capnodiales</taxon>
        <taxon>Piedraiaceae</taxon>
        <taxon>Piedraia</taxon>
    </lineage>
</organism>
<evidence type="ECO:0000313" key="3">
    <source>
        <dbReference type="EMBL" id="KAF2857264.1"/>
    </source>
</evidence>
<dbReference type="EMBL" id="MU006054">
    <property type="protein sequence ID" value="KAF2857264.1"/>
    <property type="molecule type" value="Genomic_DNA"/>
</dbReference>
<keyword evidence="2" id="KW-0645">Protease</keyword>
<comment type="catalytic activity">
    <reaction evidence="2">
        <text>an L-aminoacyl-L-amino acid + H2O = 2 an L-alpha-amino acid</text>
        <dbReference type="Rhea" id="RHEA:48940"/>
        <dbReference type="ChEBI" id="CHEBI:15377"/>
        <dbReference type="ChEBI" id="CHEBI:59869"/>
        <dbReference type="ChEBI" id="CHEBI:77460"/>
        <dbReference type="EC" id="3.4.13.19"/>
    </reaction>
</comment>
<dbReference type="CDD" id="cd01301">
    <property type="entry name" value="rDP_like"/>
    <property type="match status" value="1"/>
</dbReference>
<evidence type="ECO:0000256" key="1">
    <source>
        <dbReference type="ARBA" id="ARBA00022997"/>
    </source>
</evidence>
<keyword evidence="2" id="KW-0479">Metal-binding</keyword>
<dbReference type="AlphaFoldDB" id="A0A6A7BPQ5"/>
<dbReference type="InterPro" id="IPR032466">
    <property type="entry name" value="Metal_Hydrolase"/>
</dbReference>
<dbReference type="OrthoDB" id="445695at2759"/>
<keyword evidence="1 2" id="KW-0224">Dipeptidase</keyword>
<dbReference type="SUPFAM" id="SSF51556">
    <property type="entry name" value="Metallo-dependent hydrolases"/>
    <property type="match status" value="1"/>
</dbReference>
<dbReference type="Pfam" id="PF01244">
    <property type="entry name" value="Peptidase_M19"/>
    <property type="match status" value="1"/>
</dbReference>
<evidence type="ECO:0000313" key="4">
    <source>
        <dbReference type="Proteomes" id="UP000799421"/>
    </source>
</evidence>
<dbReference type="EC" id="3.4.13.19" evidence="2"/>
<protein>
    <recommendedName>
        <fullName evidence="2">Dipeptidase</fullName>
        <ecNumber evidence="2">3.4.13.19</ecNumber>
    </recommendedName>
</protein>
<dbReference type="GO" id="GO:0070573">
    <property type="term" value="F:metallodipeptidase activity"/>
    <property type="evidence" value="ECO:0007669"/>
    <property type="project" value="InterPro"/>
</dbReference>